<organism evidence="10">
    <name type="scientific">Telmatobacter sp. DSM 110680</name>
    <dbReference type="NCBI Taxonomy" id="3036704"/>
    <lineage>
        <taxon>Bacteria</taxon>
        <taxon>Pseudomonadati</taxon>
        <taxon>Acidobacteriota</taxon>
        <taxon>Terriglobia</taxon>
        <taxon>Terriglobales</taxon>
        <taxon>Acidobacteriaceae</taxon>
        <taxon>Telmatobacter</taxon>
    </lineage>
</organism>
<dbReference type="GO" id="GO:0020037">
    <property type="term" value="F:heme binding"/>
    <property type="evidence" value="ECO:0007669"/>
    <property type="project" value="InterPro"/>
</dbReference>
<dbReference type="PANTHER" id="PTHR30600:SF10">
    <property type="entry name" value="BLL6722 PROTEIN"/>
    <property type="match status" value="1"/>
</dbReference>
<dbReference type="AlphaFoldDB" id="A0AAU7DL62"/>
<evidence type="ECO:0000256" key="2">
    <source>
        <dbReference type="ARBA" id="ARBA00022617"/>
    </source>
</evidence>
<protein>
    <submittedName>
        <fullName evidence="10">Cytochrome c peroxidase</fullName>
    </submittedName>
</protein>
<comment type="subcellular location">
    <subcellularLocation>
        <location evidence="1">Cell envelope</location>
    </subcellularLocation>
</comment>
<feature type="chain" id="PRO_5043425509" evidence="8">
    <location>
        <begin position="24"/>
        <end position="513"/>
    </location>
</feature>
<dbReference type="EMBL" id="CP121196">
    <property type="protein sequence ID" value="XBH18033.1"/>
    <property type="molecule type" value="Genomic_DNA"/>
</dbReference>
<dbReference type="PROSITE" id="PS51007">
    <property type="entry name" value="CYTC"/>
    <property type="match status" value="2"/>
</dbReference>
<gene>
    <name evidence="10" type="ORF">P8935_01575</name>
</gene>
<dbReference type="PANTHER" id="PTHR30600">
    <property type="entry name" value="CYTOCHROME C PEROXIDASE-RELATED"/>
    <property type="match status" value="1"/>
</dbReference>
<dbReference type="RefSeq" id="WP_348263259.1">
    <property type="nucleotide sequence ID" value="NZ_CP121196.1"/>
</dbReference>
<dbReference type="InterPro" id="IPR009056">
    <property type="entry name" value="Cyt_c-like_dom"/>
</dbReference>
<evidence type="ECO:0000256" key="5">
    <source>
        <dbReference type="ARBA" id="ARBA00023002"/>
    </source>
</evidence>
<accession>A0AAU7DL62</accession>
<evidence type="ECO:0000256" key="1">
    <source>
        <dbReference type="ARBA" id="ARBA00004196"/>
    </source>
</evidence>
<dbReference type="GO" id="GO:0046872">
    <property type="term" value="F:metal ion binding"/>
    <property type="evidence" value="ECO:0007669"/>
    <property type="project" value="UniProtKB-KW"/>
</dbReference>
<evidence type="ECO:0000256" key="8">
    <source>
        <dbReference type="SAM" id="SignalP"/>
    </source>
</evidence>
<dbReference type="Pfam" id="PF03150">
    <property type="entry name" value="CCP_MauG"/>
    <property type="match status" value="2"/>
</dbReference>
<feature type="domain" description="Cytochrome c" evidence="9">
    <location>
        <begin position="314"/>
        <end position="483"/>
    </location>
</feature>
<keyword evidence="4 8" id="KW-0732">Signal</keyword>
<evidence type="ECO:0000256" key="7">
    <source>
        <dbReference type="PROSITE-ProRule" id="PRU00433"/>
    </source>
</evidence>
<keyword evidence="6 7" id="KW-0408">Iron</keyword>
<keyword evidence="3 7" id="KW-0479">Metal-binding</keyword>
<evidence type="ECO:0000256" key="6">
    <source>
        <dbReference type="ARBA" id="ARBA00023004"/>
    </source>
</evidence>
<dbReference type="GO" id="GO:0009055">
    <property type="term" value="F:electron transfer activity"/>
    <property type="evidence" value="ECO:0007669"/>
    <property type="project" value="InterPro"/>
</dbReference>
<dbReference type="SUPFAM" id="SSF46626">
    <property type="entry name" value="Cytochrome c"/>
    <property type="match status" value="2"/>
</dbReference>
<reference evidence="10" key="1">
    <citation type="submission" date="2023-03" db="EMBL/GenBank/DDBJ databases">
        <title>Edaphobacter sp.</title>
        <authorList>
            <person name="Huber K.J."/>
            <person name="Papendorf J."/>
            <person name="Pilke C."/>
            <person name="Bunk B."/>
            <person name="Sproeer C."/>
            <person name="Pester M."/>
        </authorList>
    </citation>
    <scope>NUCLEOTIDE SEQUENCE</scope>
    <source>
        <strain evidence="10">DSM 110680</strain>
    </source>
</reference>
<keyword evidence="10" id="KW-0575">Peroxidase</keyword>
<dbReference type="Gene3D" id="1.10.760.10">
    <property type="entry name" value="Cytochrome c-like domain"/>
    <property type="match status" value="2"/>
</dbReference>
<feature type="signal peptide" evidence="8">
    <location>
        <begin position="1"/>
        <end position="23"/>
    </location>
</feature>
<evidence type="ECO:0000259" key="9">
    <source>
        <dbReference type="PROSITE" id="PS51007"/>
    </source>
</evidence>
<evidence type="ECO:0000313" key="10">
    <source>
        <dbReference type="EMBL" id="XBH18033.1"/>
    </source>
</evidence>
<keyword evidence="5" id="KW-0560">Oxidoreductase</keyword>
<dbReference type="GO" id="GO:0004130">
    <property type="term" value="F:cytochrome-c peroxidase activity"/>
    <property type="evidence" value="ECO:0007669"/>
    <property type="project" value="TreeGrafter"/>
</dbReference>
<name>A0AAU7DL62_9BACT</name>
<keyword evidence="2 7" id="KW-0349">Heme</keyword>
<proteinExistence type="predicted"/>
<evidence type="ECO:0000256" key="3">
    <source>
        <dbReference type="ARBA" id="ARBA00022723"/>
    </source>
</evidence>
<dbReference type="InterPro" id="IPR036909">
    <property type="entry name" value="Cyt_c-like_dom_sf"/>
</dbReference>
<sequence length="513" mass="55816">MRIGKVIHYGMLALLLLGSKCTASNEQPLDAQLRRVLQRAGFTGRIESTLESRLGRSVNPALAELGRLLFFDKAGAVHKDNMCAGCHAPSNGMGDSQTMAIGIQNNDIVGPNRTGPRNQRRTPSIVNTVFYPKLMWNGRFASASGNPFDTSRGFVFPPPEGTTEFPANDPRIPNLASAQGQMPPTELTEVAGFTGTTGKFDTASGLWWVDPSFWAFDDGKGDPLPPPVLYSDPTTTFLTFNDPIRRFLLANRLNDNPTYIRLFRAVFPTEMAANGGKIDFSMFGRAIAEFEFSMVFANAPIDQFARGDVNALDTSEKRGALLFFGKAKCVACHAVTGASNEMFSDFRNRVIGVPQVSPLFGPGLGNVHFDGAGNNEDFGLEQVSGNSDDRYKFRTAPLRNLAVAAGFFHNGAFARLDDAIAFHLDPKAYAPSYDPTRAGLDPDLTFSLGPIEPVLDRIDPLMRPVHLTPTEFKDLVHFIRDGLLDVRATKTCSTIPASVPSGLALPQFQGCNN</sequence>
<dbReference type="GO" id="GO:0030313">
    <property type="term" value="C:cell envelope"/>
    <property type="evidence" value="ECO:0007669"/>
    <property type="project" value="UniProtKB-SubCell"/>
</dbReference>
<feature type="domain" description="Cytochrome c" evidence="9">
    <location>
        <begin position="61"/>
        <end position="198"/>
    </location>
</feature>
<dbReference type="InterPro" id="IPR004852">
    <property type="entry name" value="Di-haem_cyt_c_peroxidsae"/>
</dbReference>
<dbReference type="InterPro" id="IPR051395">
    <property type="entry name" value="Cytochrome_c_Peroxidase/MauG"/>
</dbReference>
<evidence type="ECO:0000256" key="4">
    <source>
        <dbReference type="ARBA" id="ARBA00022729"/>
    </source>
</evidence>